<organism evidence="1 2">
    <name type="scientific">Elizabethkingia anophelis</name>
    <dbReference type="NCBI Taxonomy" id="1117645"/>
    <lineage>
        <taxon>Bacteria</taxon>
        <taxon>Pseudomonadati</taxon>
        <taxon>Bacteroidota</taxon>
        <taxon>Flavobacteriia</taxon>
        <taxon>Flavobacteriales</taxon>
        <taxon>Weeksellaceae</taxon>
        <taxon>Elizabethkingia</taxon>
    </lineage>
</organism>
<dbReference type="EMBL" id="UFYD01000001">
    <property type="protein sequence ID" value="STD12903.1"/>
    <property type="molecule type" value="Genomic_DNA"/>
</dbReference>
<reference evidence="1 2" key="1">
    <citation type="submission" date="2018-06" db="EMBL/GenBank/DDBJ databases">
        <authorList>
            <consortium name="Pathogen Informatics"/>
            <person name="Doyle S."/>
        </authorList>
    </citation>
    <scope>NUCLEOTIDE SEQUENCE [LARGE SCALE GENOMIC DNA]</scope>
    <source>
        <strain evidence="1 2">NCTC10588</strain>
    </source>
</reference>
<protein>
    <submittedName>
        <fullName evidence="1">Uncharacterized protein</fullName>
    </submittedName>
</protein>
<gene>
    <name evidence="1" type="ORF">NCTC10588_03674</name>
</gene>
<dbReference type="Proteomes" id="UP000254876">
    <property type="component" value="Unassembled WGS sequence"/>
</dbReference>
<name>A0A7Z7Q0C4_9FLAO</name>
<dbReference type="AlphaFoldDB" id="A0A7Z7Q0C4"/>
<sequence length="61" mass="7408">MYLKIKTESYTTDLLNIIIDKYIFLNITKKIVVQLKSLLYYCITTKIVIKRKLNNHYMTKY</sequence>
<evidence type="ECO:0000313" key="2">
    <source>
        <dbReference type="Proteomes" id="UP000254876"/>
    </source>
</evidence>
<accession>A0A7Z7Q0C4</accession>
<evidence type="ECO:0000313" key="1">
    <source>
        <dbReference type="EMBL" id="STD12903.1"/>
    </source>
</evidence>
<proteinExistence type="predicted"/>
<comment type="caution">
    <text evidence="1">The sequence shown here is derived from an EMBL/GenBank/DDBJ whole genome shotgun (WGS) entry which is preliminary data.</text>
</comment>